<evidence type="ECO:0000256" key="1">
    <source>
        <dbReference type="SAM" id="Phobius"/>
    </source>
</evidence>
<accession>V2US78</accession>
<organism evidence="2 3">
    <name type="scientific">Acinetobacter nectaris CIP 110549</name>
    <dbReference type="NCBI Taxonomy" id="1392540"/>
    <lineage>
        <taxon>Bacteria</taxon>
        <taxon>Pseudomonadati</taxon>
        <taxon>Pseudomonadota</taxon>
        <taxon>Gammaproteobacteria</taxon>
        <taxon>Moraxellales</taxon>
        <taxon>Moraxellaceae</taxon>
        <taxon>Acinetobacter</taxon>
    </lineage>
</organism>
<proteinExistence type="predicted"/>
<protein>
    <submittedName>
        <fullName evidence="2">Uncharacterized protein</fullName>
    </submittedName>
</protein>
<evidence type="ECO:0000313" key="3">
    <source>
        <dbReference type="Proteomes" id="UP000023785"/>
    </source>
</evidence>
<dbReference type="PATRIC" id="fig|1392540.3.peg.1683"/>
<gene>
    <name evidence="2" type="ORF">P256_01745</name>
</gene>
<feature type="transmembrane region" description="Helical" evidence="1">
    <location>
        <begin position="6"/>
        <end position="25"/>
    </location>
</feature>
<keyword evidence="1" id="KW-1133">Transmembrane helix</keyword>
<keyword evidence="1" id="KW-0472">Membrane</keyword>
<keyword evidence="3" id="KW-1185">Reference proteome</keyword>
<name>V2US78_9GAMM</name>
<evidence type="ECO:0000313" key="2">
    <source>
        <dbReference type="EMBL" id="ESK38214.1"/>
    </source>
</evidence>
<reference evidence="2 3" key="1">
    <citation type="submission" date="2013-10" db="EMBL/GenBank/DDBJ databases">
        <title>The Genome Sequence of Acinetobacter nectaris CIP 110549.</title>
        <authorList>
            <consortium name="The Broad Institute Genomics Platform"/>
            <consortium name="The Broad Institute Genome Sequencing Center for Infectious Disease"/>
            <person name="Cerqueira G."/>
            <person name="Feldgarden M."/>
            <person name="Courvalin P."/>
            <person name="Grillot-Courvalin C."/>
            <person name="Clermont D."/>
            <person name="Rocha E."/>
            <person name="Yoon E.-J."/>
            <person name="Nemec A."/>
            <person name="Young S.K."/>
            <person name="Zeng Q."/>
            <person name="Gargeya S."/>
            <person name="Fitzgerald M."/>
            <person name="Abouelleil A."/>
            <person name="Alvarado L."/>
            <person name="Berlin A.M."/>
            <person name="Chapman S.B."/>
            <person name="Gainer-Dewar J."/>
            <person name="Goldberg J."/>
            <person name="Gnerre S."/>
            <person name="Griggs A."/>
            <person name="Gujja S."/>
            <person name="Hansen M."/>
            <person name="Howarth C."/>
            <person name="Imamovic A."/>
            <person name="Ireland A."/>
            <person name="Larimer J."/>
            <person name="McCowan C."/>
            <person name="Murphy C."/>
            <person name="Pearson M."/>
            <person name="Poon T.W."/>
            <person name="Priest M."/>
            <person name="Roberts A."/>
            <person name="Saif S."/>
            <person name="Shea T."/>
            <person name="Sykes S."/>
            <person name="Wortman J."/>
            <person name="Nusbaum C."/>
            <person name="Birren B."/>
        </authorList>
    </citation>
    <scope>NUCLEOTIDE SEQUENCE [LARGE SCALE GENOMIC DNA]</scope>
    <source>
        <strain evidence="2 3">CIP 110549</strain>
    </source>
</reference>
<comment type="caution">
    <text evidence="2">The sequence shown here is derived from an EMBL/GenBank/DDBJ whole genome shotgun (WGS) entry which is preliminary data.</text>
</comment>
<dbReference type="EMBL" id="AYER01000007">
    <property type="protein sequence ID" value="ESK38214.1"/>
    <property type="molecule type" value="Genomic_DNA"/>
</dbReference>
<sequence length="112" mass="13470">MLYQVLLIEYWVACIFLLCLSYSIFMRTLPRLSSIAMLDESIWTFEFDNRSVSHLENIYVLDHYLYFVIYSNASKATYIIWRDQLSYENFKKLKIVSKLYQGSNSYDLNDMK</sequence>
<dbReference type="HOGENOM" id="CLU_155685_0_0_6"/>
<keyword evidence="1" id="KW-0812">Transmembrane</keyword>
<dbReference type="AlphaFoldDB" id="V2US78"/>
<dbReference type="Proteomes" id="UP000023785">
    <property type="component" value="Unassembled WGS sequence"/>
</dbReference>